<organism evidence="3 4">
    <name type="scientific">Megasphaera lornae</name>
    <dbReference type="NCBI Taxonomy" id="1000568"/>
    <lineage>
        <taxon>Bacteria</taxon>
        <taxon>Bacillati</taxon>
        <taxon>Bacillota</taxon>
        <taxon>Negativicutes</taxon>
        <taxon>Veillonellales</taxon>
        <taxon>Veillonellaceae</taxon>
        <taxon>Megasphaera</taxon>
    </lineage>
</organism>
<dbReference type="Pfam" id="PF13018">
    <property type="entry name" value="ESPR"/>
    <property type="match status" value="1"/>
</dbReference>
<sequence length="98" mass="10345">MNHIYNVIWSTVKHCYVVVSEIAKRDGKAGSCRKKSGMQAAVLAVCALCSIGSILPVAAQENDTSAPAVQTGQTPQQKTNQDVKSIGLMSTAVINAKL</sequence>
<protein>
    <recommendedName>
        <fullName evidence="2">ESPR domain-containing protein</fullName>
    </recommendedName>
</protein>
<dbReference type="RefSeq" id="WP_009369485.1">
    <property type="nucleotide sequence ID" value="NZ_ADGP01000008.1"/>
</dbReference>
<feature type="transmembrane region" description="Helical" evidence="1">
    <location>
        <begin position="40"/>
        <end position="59"/>
    </location>
</feature>
<keyword evidence="1" id="KW-1133">Transmembrane helix</keyword>
<keyword evidence="1" id="KW-0472">Membrane</keyword>
<feature type="non-terminal residue" evidence="3">
    <location>
        <position position="98"/>
    </location>
</feature>
<dbReference type="AlphaFoldDB" id="D3LTA3"/>
<dbReference type="EMBL" id="ADGP01000008">
    <property type="protein sequence ID" value="EFD94673.1"/>
    <property type="molecule type" value="Genomic_DNA"/>
</dbReference>
<proteinExistence type="predicted"/>
<dbReference type="Proteomes" id="UP000003242">
    <property type="component" value="Unassembled WGS sequence"/>
</dbReference>
<evidence type="ECO:0000259" key="2">
    <source>
        <dbReference type="Pfam" id="PF13018"/>
    </source>
</evidence>
<reference evidence="4" key="1">
    <citation type="submission" date="2009-12" db="EMBL/GenBank/DDBJ databases">
        <title>Sequence of Clostridiales genomosp. BVAB3 str. UPII9-5.</title>
        <authorList>
            <person name="Madupu R."/>
            <person name="Durkin A.S."/>
            <person name="Torralba M."/>
            <person name="Methe B."/>
            <person name="Sutton G.G."/>
            <person name="Strausberg R.L."/>
            <person name="Nelson K.E."/>
        </authorList>
    </citation>
    <scope>NUCLEOTIDE SEQUENCE [LARGE SCALE GENOMIC DNA]</scope>
    <source>
        <strain evidence="4">28L</strain>
    </source>
</reference>
<accession>D3LTA3</accession>
<evidence type="ECO:0000256" key="1">
    <source>
        <dbReference type="SAM" id="Phobius"/>
    </source>
</evidence>
<name>D3LTA3_9FIRM</name>
<comment type="caution">
    <text evidence="3">The sequence shown here is derived from an EMBL/GenBank/DDBJ whole genome shotgun (WGS) entry which is preliminary data.</text>
</comment>
<dbReference type="InterPro" id="IPR024973">
    <property type="entry name" value="ESPR"/>
</dbReference>
<evidence type="ECO:0000313" key="4">
    <source>
        <dbReference type="Proteomes" id="UP000003242"/>
    </source>
</evidence>
<evidence type="ECO:0000313" key="3">
    <source>
        <dbReference type="EMBL" id="EFD94673.1"/>
    </source>
</evidence>
<keyword evidence="1" id="KW-0812">Transmembrane</keyword>
<gene>
    <name evidence="3" type="ORF">HMPREF0889_0089</name>
</gene>
<feature type="domain" description="ESPR" evidence="2">
    <location>
        <begin position="1"/>
        <end position="44"/>
    </location>
</feature>